<dbReference type="EMBL" id="MLFT02000003">
    <property type="protein sequence ID" value="PHT53463.1"/>
    <property type="molecule type" value="Genomic_DNA"/>
</dbReference>
<reference evidence="3" key="2">
    <citation type="journal article" date="2017" name="J. Anim. Genet.">
        <title>Multiple reference genome sequences of hot pepper reveal the massive evolution of plant disease resistance genes by retroduplication.</title>
        <authorList>
            <person name="Kim S."/>
            <person name="Park J."/>
            <person name="Yeom S.-I."/>
            <person name="Kim Y.-M."/>
            <person name="Seo E."/>
            <person name="Kim K.-T."/>
            <person name="Kim M.-S."/>
            <person name="Lee J.M."/>
            <person name="Cheong K."/>
            <person name="Shin H.-S."/>
            <person name="Kim S.-B."/>
            <person name="Han K."/>
            <person name="Lee J."/>
            <person name="Park M."/>
            <person name="Lee H.-A."/>
            <person name="Lee H.-Y."/>
            <person name="Lee Y."/>
            <person name="Oh S."/>
            <person name="Lee J.H."/>
            <person name="Choi E."/>
            <person name="Choi E."/>
            <person name="Lee S.E."/>
            <person name="Jeon J."/>
            <person name="Kim H."/>
            <person name="Choi G."/>
            <person name="Song H."/>
            <person name="Lee J."/>
            <person name="Lee S.-C."/>
            <person name="Kwon J.-K."/>
            <person name="Lee H.-Y."/>
            <person name="Koo N."/>
            <person name="Hong Y."/>
            <person name="Kim R.W."/>
            <person name="Kang W.-H."/>
            <person name="Huh J.H."/>
            <person name="Kang B.-C."/>
            <person name="Yang T.-J."/>
            <person name="Lee Y.-H."/>
            <person name="Bennetzen J.L."/>
            <person name="Choi D."/>
        </authorList>
    </citation>
    <scope>NUCLEOTIDE SEQUENCE [LARGE SCALE GENOMIC DNA]</scope>
    <source>
        <strain evidence="3">cv. PBC81</strain>
    </source>
</reference>
<protein>
    <submittedName>
        <fullName evidence="2">Uncharacterized protein</fullName>
    </submittedName>
</protein>
<organism evidence="2 3">
    <name type="scientific">Capsicum baccatum</name>
    <name type="common">Peruvian pepper</name>
    <dbReference type="NCBI Taxonomy" id="33114"/>
    <lineage>
        <taxon>Eukaryota</taxon>
        <taxon>Viridiplantae</taxon>
        <taxon>Streptophyta</taxon>
        <taxon>Embryophyta</taxon>
        <taxon>Tracheophyta</taxon>
        <taxon>Spermatophyta</taxon>
        <taxon>Magnoliopsida</taxon>
        <taxon>eudicotyledons</taxon>
        <taxon>Gunneridae</taxon>
        <taxon>Pentapetalae</taxon>
        <taxon>asterids</taxon>
        <taxon>lamiids</taxon>
        <taxon>Solanales</taxon>
        <taxon>Solanaceae</taxon>
        <taxon>Solanoideae</taxon>
        <taxon>Capsiceae</taxon>
        <taxon>Capsicum</taxon>
    </lineage>
</organism>
<comment type="caution">
    <text evidence="2">The sequence shown here is derived from an EMBL/GenBank/DDBJ whole genome shotgun (WGS) entry which is preliminary data.</text>
</comment>
<evidence type="ECO:0000313" key="3">
    <source>
        <dbReference type="Proteomes" id="UP000224567"/>
    </source>
</evidence>
<feature type="compositionally biased region" description="Basic and acidic residues" evidence="1">
    <location>
        <begin position="67"/>
        <end position="81"/>
    </location>
</feature>
<keyword evidence="3" id="KW-1185">Reference proteome</keyword>
<accession>A0A2G2X7K1</accession>
<feature type="region of interest" description="Disordered" evidence="1">
    <location>
        <begin position="50"/>
        <end position="81"/>
    </location>
</feature>
<reference evidence="2 3" key="1">
    <citation type="journal article" date="2017" name="Genome Biol.">
        <title>New reference genome sequences of hot pepper reveal the massive evolution of plant disease-resistance genes by retroduplication.</title>
        <authorList>
            <person name="Kim S."/>
            <person name="Park J."/>
            <person name="Yeom S.I."/>
            <person name="Kim Y.M."/>
            <person name="Seo E."/>
            <person name="Kim K.T."/>
            <person name="Kim M.S."/>
            <person name="Lee J.M."/>
            <person name="Cheong K."/>
            <person name="Shin H.S."/>
            <person name="Kim S.B."/>
            <person name="Han K."/>
            <person name="Lee J."/>
            <person name="Park M."/>
            <person name="Lee H.A."/>
            <person name="Lee H.Y."/>
            <person name="Lee Y."/>
            <person name="Oh S."/>
            <person name="Lee J.H."/>
            <person name="Choi E."/>
            <person name="Choi E."/>
            <person name="Lee S.E."/>
            <person name="Jeon J."/>
            <person name="Kim H."/>
            <person name="Choi G."/>
            <person name="Song H."/>
            <person name="Lee J."/>
            <person name="Lee S.C."/>
            <person name="Kwon J.K."/>
            <person name="Lee H.Y."/>
            <person name="Koo N."/>
            <person name="Hong Y."/>
            <person name="Kim R.W."/>
            <person name="Kang W.H."/>
            <person name="Huh J.H."/>
            <person name="Kang B.C."/>
            <person name="Yang T.J."/>
            <person name="Lee Y.H."/>
            <person name="Bennetzen J.L."/>
            <person name="Choi D."/>
        </authorList>
    </citation>
    <scope>NUCLEOTIDE SEQUENCE [LARGE SCALE GENOMIC DNA]</scope>
    <source>
        <strain evidence="3">cv. PBC81</strain>
    </source>
</reference>
<evidence type="ECO:0000256" key="1">
    <source>
        <dbReference type="SAM" id="MobiDB-lite"/>
    </source>
</evidence>
<dbReference type="AlphaFoldDB" id="A0A2G2X7K1"/>
<dbReference type="STRING" id="33114.A0A2G2X7K1"/>
<feature type="region of interest" description="Disordered" evidence="1">
    <location>
        <begin position="1"/>
        <end position="28"/>
    </location>
</feature>
<name>A0A2G2X7K1_CAPBA</name>
<sequence length="81" mass="9075">MIVDSRHGKRRAIKEGAVNHPTTNHPTAEDANELILNNVSIKNKISCERNLGTTQDESEEANTMNARIDEQERKISADTFV</sequence>
<gene>
    <name evidence="2" type="ORF">CQW23_07925</name>
</gene>
<evidence type="ECO:0000313" key="2">
    <source>
        <dbReference type="EMBL" id="PHT53463.1"/>
    </source>
</evidence>
<proteinExistence type="predicted"/>
<dbReference type="Proteomes" id="UP000224567">
    <property type="component" value="Unassembled WGS sequence"/>
</dbReference>
<feature type="compositionally biased region" description="Polar residues" evidence="1">
    <location>
        <begin position="51"/>
        <end position="65"/>
    </location>
</feature>